<dbReference type="Pfam" id="PF02976">
    <property type="entry name" value="MutH"/>
    <property type="match status" value="1"/>
</dbReference>
<dbReference type="AlphaFoldDB" id="A0AAC9RXR0"/>
<keyword evidence="1" id="KW-0540">Nuclease</keyword>
<dbReference type="SMART" id="SM00927">
    <property type="entry name" value="MutH"/>
    <property type="match status" value="1"/>
</dbReference>
<reference evidence="5 6" key="1">
    <citation type="submission" date="2017-04" db="EMBL/GenBank/DDBJ databases">
        <authorList>
            <person name="Veseli I.A."/>
            <person name="Tang C."/>
            <person name="Pombert J.-F."/>
        </authorList>
    </citation>
    <scope>NUCLEOTIDE SEQUENCE [LARGE SCALE GENOMIC DNA]</scope>
    <source>
        <strain evidence="5 6">ATCC 700373</strain>
    </source>
</reference>
<dbReference type="Gene3D" id="3.40.600.10">
    <property type="entry name" value="DNA mismatch repair MutH/Restriction endonuclease, type II"/>
    <property type="match status" value="2"/>
</dbReference>
<keyword evidence="3" id="KW-0378">Hydrolase</keyword>
<keyword evidence="6" id="KW-1185">Reference proteome</keyword>
<accession>A0AAC9RXR0</accession>
<evidence type="ECO:0000313" key="5">
    <source>
        <dbReference type="EMBL" id="ARJ51982.1"/>
    </source>
</evidence>
<evidence type="ECO:0000256" key="1">
    <source>
        <dbReference type="ARBA" id="ARBA00022722"/>
    </source>
</evidence>
<dbReference type="Proteomes" id="UP000242864">
    <property type="component" value="Chromosome"/>
</dbReference>
<dbReference type="GO" id="GO:0004519">
    <property type="term" value="F:endonuclease activity"/>
    <property type="evidence" value="ECO:0007669"/>
    <property type="project" value="UniProtKB-KW"/>
</dbReference>
<dbReference type="KEGG" id="slz:B5P37_04880"/>
<evidence type="ECO:0000256" key="3">
    <source>
        <dbReference type="ARBA" id="ARBA00022801"/>
    </source>
</evidence>
<protein>
    <submittedName>
        <fullName evidence="5">DNA mismatch repair protein MutH</fullName>
    </submittedName>
</protein>
<keyword evidence="2" id="KW-0255">Endonuclease</keyword>
<name>A0AAC9RXR0_9STAP</name>
<dbReference type="CDD" id="cd22356">
    <property type="entry name" value="Sau3AI_N-like"/>
    <property type="match status" value="1"/>
</dbReference>
<dbReference type="GO" id="GO:0016787">
    <property type="term" value="F:hydrolase activity"/>
    <property type="evidence" value="ECO:0007669"/>
    <property type="project" value="UniProtKB-KW"/>
</dbReference>
<sequence length="495" mass="58138">MERQYLTKEEVHNRAIEAKGMTLEELSVKGYVKSKKSSFGDAFENWFGKSPDNESKPDMEEAGVELKATPFKKVKNNKYSAKERLVLNMINYHDLIDERFDTSHFLMKNGTLEIAFYENEPNLDKKFWSIKEVILYQMRNNKKDFEVIKKDWEKIKQFVEEGRAHELSERHFQYLSPCTKGKNGKTLRTQPKSDIKAKSRAFSLKAGFVTALLRDYVFGDKKSDSIIKNPIELEKKNIYELIEEKFEPYIGWSLQKLCDYFEIPPEKREKNKRINNTVAMAMLNLNGNNTISSSFGDIEEFEKASIAVKTVQFNQNNKNKESMSFPAFKFKELANEEWENELGEATATWHSFLLDTHFLFVVFKEEEDNVMFKGVKFHSIPEELIETTIKSMWEDTKKKIRDGVQLTAVRQNNTKDGWKIKNNFITLKDDKICHVRPHTNMRDYTVNGKYSDELPTAIQWTNRPKGESYSDNWMTKQCFWLNNSYINEQVKDLLK</sequence>
<feature type="domain" description="DNA mismatch repair MutH/Type II restriction enzyme Sau3AI" evidence="4">
    <location>
        <begin position="49"/>
        <end position="151"/>
    </location>
</feature>
<dbReference type="InterPro" id="IPR037057">
    <property type="entry name" value="DNA_rep_MutH/T2_RE_sf"/>
</dbReference>
<evidence type="ECO:0000256" key="2">
    <source>
        <dbReference type="ARBA" id="ARBA00022759"/>
    </source>
</evidence>
<evidence type="ECO:0000313" key="6">
    <source>
        <dbReference type="Proteomes" id="UP000242864"/>
    </source>
</evidence>
<dbReference type="REBASE" id="199203">
    <property type="entry name" value="Slu700373ORF4875P"/>
</dbReference>
<dbReference type="SUPFAM" id="SSF52980">
    <property type="entry name" value="Restriction endonuclease-like"/>
    <property type="match status" value="2"/>
</dbReference>
<dbReference type="EMBL" id="CP020773">
    <property type="protein sequence ID" value="ARJ51982.1"/>
    <property type="molecule type" value="Genomic_DNA"/>
</dbReference>
<gene>
    <name evidence="5" type="ORF">B5P37_04880</name>
</gene>
<organism evidence="5 6">
    <name type="scientific">Staphylococcus lutrae</name>
    <dbReference type="NCBI Taxonomy" id="155085"/>
    <lineage>
        <taxon>Bacteria</taxon>
        <taxon>Bacillati</taxon>
        <taxon>Bacillota</taxon>
        <taxon>Bacilli</taxon>
        <taxon>Bacillales</taxon>
        <taxon>Staphylococcaceae</taxon>
        <taxon>Staphylococcus</taxon>
    </lineage>
</organism>
<proteinExistence type="predicted"/>
<dbReference type="GO" id="GO:0003677">
    <property type="term" value="F:DNA binding"/>
    <property type="evidence" value="ECO:0007669"/>
    <property type="project" value="InterPro"/>
</dbReference>
<evidence type="ECO:0000259" key="4">
    <source>
        <dbReference type="SMART" id="SM00927"/>
    </source>
</evidence>
<dbReference type="InterPro" id="IPR011337">
    <property type="entry name" value="DNA_rep_MutH/RE_typeII_Sau3AI"/>
</dbReference>
<dbReference type="CDD" id="cd22355">
    <property type="entry name" value="Sau3AI_C"/>
    <property type="match status" value="1"/>
</dbReference>
<dbReference type="NCBIfam" id="NF040973">
    <property type="entry name" value="restrict_Sau3AI"/>
    <property type="match status" value="1"/>
</dbReference>
<dbReference type="InterPro" id="IPR011335">
    <property type="entry name" value="Restrct_endonuc-II-like"/>
</dbReference>